<dbReference type="GO" id="GO:0005829">
    <property type="term" value="C:cytosol"/>
    <property type="evidence" value="ECO:0007669"/>
    <property type="project" value="TreeGrafter"/>
</dbReference>
<dbReference type="GO" id="GO:0006107">
    <property type="term" value="P:oxaloacetate metabolic process"/>
    <property type="evidence" value="ECO:0007669"/>
    <property type="project" value="TreeGrafter"/>
</dbReference>
<evidence type="ECO:0000259" key="1">
    <source>
        <dbReference type="Pfam" id="PF00821"/>
    </source>
</evidence>
<dbReference type="EMBL" id="JABSTV010001245">
    <property type="protein sequence ID" value="KAH7982086.1"/>
    <property type="molecule type" value="Genomic_DNA"/>
</dbReference>
<evidence type="ECO:0000313" key="2">
    <source>
        <dbReference type="EMBL" id="KAH7982086.1"/>
    </source>
</evidence>
<dbReference type="InterPro" id="IPR008209">
    <property type="entry name" value="PEP_carboxykinase_GTP"/>
</dbReference>
<accession>A0A9D4QGP1</accession>
<dbReference type="Pfam" id="PF00821">
    <property type="entry name" value="PEPCK_GTP"/>
    <property type="match status" value="1"/>
</dbReference>
<dbReference type="VEuPathDB" id="VectorBase:RSAN_025864"/>
<proteinExistence type="predicted"/>
<dbReference type="PANTHER" id="PTHR11561:SF0">
    <property type="entry name" value="PHOSPHOENOLPYRUVATE CARBOXYKINASE [GTP]-RELATED"/>
    <property type="match status" value="1"/>
</dbReference>
<name>A0A9D4QGP1_RHISA</name>
<dbReference type="InterPro" id="IPR035077">
    <property type="entry name" value="PEP_carboxykinase_GTP_C"/>
</dbReference>
<dbReference type="GO" id="GO:0005525">
    <property type="term" value="F:GTP binding"/>
    <property type="evidence" value="ECO:0007669"/>
    <property type="project" value="InterPro"/>
</dbReference>
<dbReference type="GO" id="GO:0019543">
    <property type="term" value="P:propionate catabolic process"/>
    <property type="evidence" value="ECO:0007669"/>
    <property type="project" value="TreeGrafter"/>
</dbReference>
<gene>
    <name evidence="2" type="ORF">HPB52_002921</name>
</gene>
<dbReference type="Gene3D" id="3.90.228.20">
    <property type="match status" value="1"/>
</dbReference>
<dbReference type="GO" id="GO:0033993">
    <property type="term" value="P:response to lipid"/>
    <property type="evidence" value="ECO:0007669"/>
    <property type="project" value="TreeGrafter"/>
</dbReference>
<dbReference type="InterPro" id="IPR013035">
    <property type="entry name" value="PEP_carboxykinase_C"/>
</dbReference>
<dbReference type="GO" id="GO:0046327">
    <property type="term" value="P:glycerol biosynthetic process from pyruvate"/>
    <property type="evidence" value="ECO:0007669"/>
    <property type="project" value="TreeGrafter"/>
</dbReference>
<reference evidence="2" key="2">
    <citation type="submission" date="2021-09" db="EMBL/GenBank/DDBJ databases">
        <authorList>
            <person name="Jia N."/>
            <person name="Wang J."/>
            <person name="Shi W."/>
            <person name="Du L."/>
            <person name="Sun Y."/>
            <person name="Zhan W."/>
            <person name="Jiang J."/>
            <person name="Wang Q."/>
            <person name="Zhang B."/>
            <person name="Ji P."/>
            <person name="Sakyi L.B."/>
            <person name="Cui X."/>
            <person name="Yuan T."/>
            <person name="Jiang B."/>
            <person name="Yang W."/>
            <person name="Lam T.T.-Y."/>
            <person name="Chang Q."/>
            <person name="Ding S."/>
            <person name="Wang X."/>
            <person name="Zhu J."/>
            <person name="Ruan X."/>
            <person name="Zhao L."/>
            <person name="Wei J."/>
            <person name="Que T."/>
            <person name="Du C."/>
            <person name="Cheng J."/>
            <person name="Dai P."/>
            <person name="Han X."/>
            <person name="Huang E."/>
            <person name="Gao Y."/>
            <person name="Liu J."/>
            <person name="Shao H."/>
            <person name="Ye R."/>
            <person name="Li L."/>
            <person name="Wei W."/>
            <person name="Wang X."/>
            <person name="Wang C."/>
            <person name="Huo Q."/>
            <person name="Li W."/>
            <person name="Guo W."/>
            <person name="Chen H."/>
            <person name="Chen S."/>
            <person name="Zhou L."/>
            <person name="Zhou L."/>
            <person name="Ni X."/>
            <person name="Tian J."/>
            <person name="Zhou Y."/>
            <person name="Sheng Y."/>
            <person name="Liu T."/>
            <person name="Pan Y."/>
            <person name="Xia L."/>
            <person name="Li J."/>
            <person name="Zhao F."/>
            <person name="Cao W."/>
        </authorList>
    </citation>
    <scope>NUCLEOTIDE SEQUENCE</scope>
    <source>
        <strain evidence="2">Rsan-2018</strain>
        <tissue evidence="2">Larvae</tissue>
    </source>
</reference>
<evidence type="ECO:0000313" key="3">
    <source>
        <dbReference type="Proteomes" id="UP000821837"/>
    </source>
</evidence>
<organism evidence="2 3">
    <name type="scientific">Rhipicephalus sanguineus</name>
    <name type="common">Brown dog tick</name>
    <name type="synonym">Ixodes sanguineus</name>
    <dbReference type="NCBI Taxonomy" id="34632"/>
    <lineage>
        <taxon>Eukaryota</taxon>
        <taxon>Metazoa</taxon>
        <taxon>Ecdysozoa</taxon>
        <taxon>Arthropoda</taxon>
        <taxon>Chelicerata</taxon>
        <taxon>Arachnida</taxon>
        <taxon>Acari</taxon>
        <taxon>Parasitiformes</taxon>
        <taxon>Ixodida</taxon>
        <taxon>Ixodoidea</taxon>
        <taxon>Ixodidae</taxon>
        <taxon>Rhipicephalinae</taxon>
        <taxon>Rhipicephalus</taxon>
        <taxon>Rhipicephalus</taxon>
    </lineage>
</organism>
<sequence length="85" mass="9940">MDRMMSPGFYFQETFLGYVPTDDALNLTGLTEPINVEELMRVDKEFWLKECRDIKTFFDEQVGRSLPQPIADQLTALKERIHKAN</sequence>
<protein>
    <recommendedName>
        <fullName evidence="1">Phosphoenolpyruvate carboxykinase C-terminal P-loop domain-containing protein</fullName>
    </recommendedName>
</protein>
<feature type="domain" description="Phosphoenolpyruvate carboxykinase C-terminal P-loop" evidence="1">
    <location>
        <begin position="11"/>
        <end position="80"/>
    </location>
</feature>
<dbReference type="GO" id="GO:0030145">
    <property type="term" value="F:manganese ion binding"/>
    <property type="evidence" value="ECO:0007669"/>
    <property type="project" value="TreeGrafter"/>
</dbReference>
<dbReference type="GO" id="GO:0071333">
    <property type="term" value="P:cellular response to glucose stimulus"/>
    <property type="evidence" value="ECO:0007669"/>
    <property type="project" value="TreeGrafter"/>
</dbReference>
<dbReference type="GO" id="GO:0006094">
    <property type="term" value="P:gluconeogenesis"/>
    <property type="evidence" value="ECO:0007669"/>
    <property type="project" value="InterPro"/>
</dbReference>
<dbReference type="Proteomes" id="UP000821837">
    <property type="component" value="Chromosome 1"/>
</dbReference>
<dbReference type="GO" id="GO:0042594">
    <property type="term" value="P:response to starvation"/>
    <property type="evidence" value="ECO:0007669"/>
    <property type="project" value="TreeGrafter"/>
</dbReference>
<dbReference type="SUPFAM" id="SSF53795">
    <property type="entry name" value="PEP carboxykinase-like"/>
    <property type="match status" value="1"/>
</dbReference>
<comment type="caution">
    <text evidence="2">The sequence shown here is derived from an EMBL/GenBank/DDBJ whole genome shotgun (WGS) entry which is preliminary data.</text>
</comment>
<dbReference type="AlphaFoldDB" id="A0A9D4QGP1"/>
<reference evidence="2" key="1">
    <citation type="journal article" date="2020" name="Cell">
        <title>Large-Scale Comparative Analyses of Tick Genomes Elucidate Their Genetic Diversity and Vector Capacities.</title>
        <authorList>
            <consortium name="Tick Genome and Microbiome Consortium (TIGMIC)"/>
            <person name="Jia N."/>
            <person name="Wang J."/>
            <person name="Shi W."/>
            <person name="Du L."/>
            <person name="Sun Y."/>
            <person name="Zhan W."/>
            <person name="Jiang J.F."/>
            <person name="Wang Q."/>
            <person name="Zhang B."/>
            <person name="Ji P."/>
            <person name="Bell-Sakyi L."/>
            <person name="Cui X.M."/>
            <person name="Yuan T.T."/>
            <person name="Jiang B.G."/>
            <person name="Yang W.F."/>
            <person name="Lam T.T."/>
            <person name="Chang Q.C."/>
            <person name="Ding S.J."/>
            <person name="Wang X.J."/>
            <person name="Zhu J.G."/>
            <person name="Ruan X.D."/>
            <person name="Zhao L."/>
            <person name="Wei J.T."/>
            <person name="Ye R.Z."/>
            <person name="Que T.C."/>
            <person name="Du C.H."/>
            <person name="Zhou Y.H."/>
            <person name="Cheng J.X."/>
            <person name="Dai P.F."/>
            <person name="Guo W.B."/>
            <person name="Han X.H."/>
            <person name="Huang E.J."/>
            <person name="Li L.F."/>
            <person name="Wei W."/>
            <person name="Gao Y.C."/>
            <person name="Liu J.Z."/>
            <person name="Shao H.Z."/>
            <person name="Wang X."/>
            <person name="Wang C.C."/>
            <person name="Yang T.C."/>
            <person name="Huo Q.B."/>
            <person name="Li W."/>
            <person name="Chen H.Y."/>
            <person name="Chen S.E."/>
            <person name="Zhou L.G."/>
            <person name="Ni X.B."/>
            <person name="Tian J.H."/>
            <person name="Sheng Y."/>
            <person name="Liu T."/>
            <person name="Pan Y.S."/>
            <person name="Xia L.Y."/>
            <person name="Li J."/>
            <person name="Zhao F."/>
            <person name="Cao W.C."/>
        </authorList>
    </citation>
    <scope>NUCLEOTIDE SEQUENCE</scope>
    <source>
        <strain evidence="2">Rsan-2018</strain>
    </source>
</reference>
<dbReference type="PANTHER" id="PTHR11561">
    <property type="entry name" value="PHOSPHOENOLPYRUVATE CARBOXYKINASE"/>
    <property type="match status" value="1"/>
</dbReference>
<dbReference type="GO" id="GO:0004613">
    <property type="term" value="F:phosphoenolpyruvate carboxykinase (GTP) activity"/>
    <property type="evidence" value="ECO:0007669"/>
    <property type="project" value="TreeGrafter"/>
</dbReference>
<keyword evidence="3" id="KW-1185">Reference proteome</keyword>